<dbReference type="AlphaFoldDB" id="A0A9P8PT94"/>
<organism evidence="22 23">
    <name type="scientific">Wickerhamomyces mucosus</name>
    <dbReference type="NCBI Taxonomy" id="1378264"/>
    <lineage>
        <taxon>Eukaryota</taxon>
        <taxon>Fungi</taxon>
        <taxon>Dikarya</taxon>
        <taxon>Ascomycota</taxon>
        <taxon>Saccharomycotina</taxon>
        <taxon>Saccharomycetes</taxon>
        <taxon>Phaffomycetales</taxon>
        <taxon>Wickerhamomycetaceae</taxon>
        <taxon>Wickerhamomyces</taxon>
    </lineage>
</organism>
<reference evidence="22" key="1">
    <citation type="journal article" date="2021" name="Open Biol.">
        <title>Shared evolutionary footprints suggest mitochondrial oxidative damage underlies multiple complex I losses in fungi.</title>
        <authorList>
            <person name="Schikora-Tamarit M.A."/>
            <person name="Marcet-Houben M."/>
            <person name="Nosek J."/>
            <person name="Gabaldon T."/>
        </authorList>
    </citation>
    <scope>NUCLEOTIDE SEQUENCE</scope>
    <source>
        <strain evidence="22">CBS6341</strain>
    </source>
</reference>
<comment type="function">
    <text evidence="17">Reverse transcriptase/ribonuclease H (RT) is a multifunctional enzyme that catalyzes the conversion of the retro-elements RNA genome into dsDNA within the VLP. The enzyme displays a DNA polymerase activity that can copy either DNA or RNA templates, and a ribonuclease H (RNase H) activity that cleaves the RNA strand of RNA-DNA heteroduplexes during plus-strand synthesis and hydrolyzes RNA primers. The conversion leads to a linear dsDNA copy of the retrotransposon that includes long terminal repeats (LTRs) at both ends.</text>
</comment>
<keyword evidence="23" id="KW-1185">Reference proteome</keyword>
<name>A0A9P8PT94_9ASCO</name>
<keyword evidence="12" id="KW-0695">RNA-directed DNA polymerase</keyword>
<dbReference type="FunFam" id="1.10.340.70:FF:000001">
    <property type="entry name" value="Retrovirus-related Pol polyprotein from transposon gypsy-like Protein"/>
    <property type="match status" value="1"/>
</dbReference>
<dbReference type="InterPro" id="IPR012337">
    <property type="entry name" value="RNaseH-like_sf"/>
</dbReference>
<evidence type="ECO:0000313" key="23">
    <source>
        <dbReference type="Proteomes" id="UP000769528"/>
    </source>
</evidence>
<keyword evidence="13" id="KW-0548">Nucleotidyltransferase</keyword>
<evidence type="ECO:0000256" key="8">
    <source>
        <dbReference type="ARBA" id="ARBA00022801"/>
    </source>
</evidence>
<keyword evidence="9" id="KW-0460">Magnesium</keyword>
<dbReference type="GO" id="GO:0003677">
    <property type="term" value="F:DNA binding"/>
    <property type="evidence" value="ECO:0007669"/>
    <property type="project" value="UniProtKB-KW"/>
</dbReference>
<feature type="coiled-coil region" evidence="19">
    <location>
        <begin position="387"/>
        <end position="429"/>
    </location>
</feature>
<dbReference type="GO" id="GO:0004523">
    <property type="term" value="F:RNA-DNA hybrid ribonuclease activity"/>
    <property type="evidence" value="ECO:0007669"/>
    <property type="project" value="UniProtKB-EC"/>
</dbReference>
<accession>A0A9P8PT94</accession>
<dbReference type="GO" id="GO:0005634">
    <property type="term" value="C:nucleus"/>
    <property type="evidence" value="ECO:0007669"/>
    <property type="project" value="UniProtKB-SubCell"/>
</dbReference>
<dbReference type="EMBL" id="JAEUBF010000544">
    <property type="protein sequence ID" value="KAH3677175.1"/>
    <property type="molecule type" value="Genomic_DNA"/>
</dbReference>
<evidence type="ECO:0000256" key="12">
    <source>
        <dbReference type="ARBA" id="ARBA00022918"/>
    </source>
</evidence>
<dbReference type="Gene3D" id="1.10.340.70">
    <property type="match status" value="1"/>
</dbReference>
<keyword evidence="7" id="KW-0064">Aspartyl protease</keyword>
<dbReference type="GO" id="GO:0003723">
    <property type="term" value="F:RNA binding"/>
    <property type="evidence" value="ECO:0007669"/>
    <property type="project" value="UniProtKB-KW"/>
</dbReference>
<dbReference type="Gene3D" id="3.30.420.10">
    <property type="entry name" value="Ribonuclease H-like superfamily/Ribonuclease H"/>
    <property type="match status" value="1"/>
</dbReference>
<dbReference type="GO" id="GO:0003964">
    <property type="term" value="F:RNA-directed DNA polymerase activity"/>
    <property type="evidence" value="ECO:0007669"/>
    <property type="project" value="UniProtKB-KW"/>
</dbReference>
<keyword evidence="14" id="KW-0238">DNA-binding</keyword>
<evidence type="ECO:0000256" key="2">
    <source>
        <dbReference type="ARBA" id="ARBA00004123"/>
    </source>
</evidence>
<dbReference type="GO" id="GO:0005737">
    <property type="term" value="C:cytoplasm"/>
    <property type="evidence" value="ECO:0007669"/>
    <property type="project" value="UniProtKB-SubCell"/>
</dbReference>
<dbReference type="GO" id="GO:0004190">
    <property type="term" value="F:aspartic-type endopeptidase activity"/>
    <property type="evidence" value="ECO:0007669"/>
    <property type="project" value="UniProtKB-KW"/>
</dbReference>
<comment type="subcellular location">
    <subcellularLocation>
        <location evidence="3">Cytoplasm</location>
    </subcellularLocation>
    <subcellularLocation>
        <location evidence="2">Nucleus</location>
    </subcellularLocation>
</comment>
<evidence type="ECO:0000256" key="18">
    <source>
        <dbReference type="ARBA" id="ARBA00025615"/>
    </source>
</evidence>
<keyword evidence="4" id="KW-0963">Cytoplasm</keyword>
<evidence type="ECO:0000313" key="22">
    <source>
        <dbReference type="EMBL" id="KAH3677175.1"/>
    </source>
</evidence>
<evidence type="ECO:0000256" key="4">
    <source>
        <dbReference type="ARBA" id="ARBA00022490"/>
    </source>
</evidence>
<dbReference type="Pfam" id="PF17921">
    <property type="entry name" value="Integrase_H2C2"/>
    <property type="match status" value="1"/>
</dbReference>
<gene>
    <name evidence="22" type="ORF">WICMUC_001756</name>
</gene>
<dbReference type="GO" id="GO:0003887">
    <property type="term" value="F:DNA-directed DNA polymerase activity"/>
    <property type="evidence" value="ECO:0007669"/>
    <property type="project" value="UniProtKB-KW"/>
</dbReference>
<evidence type="ECO:0000259" key="21">
    <source>
        <dbReference type="PROSITE" id="PS50994"/>
    </source>
</evidence>
<evidence type="ECO:0000256" key="17">
    <source>
        <dbReference type="ARBA" id="ARBA00025590"/>
    </source>
</evidence>
<keyword evidence="11" id="KW-0229">DNA integration</keyword>
<dbReference type="SUPFAM" id="SSF53098">
    <property type="entry name" value="Ribonuclease H-like"/>
    <property type="match status" value="1"/>
</dbReference>
<evidence type="ECO:0000256" key="13">
    <source>
        <dbReference type="ARBA" id="ARBA00022932"/>
    </source>
</evidence>
<keyword evidence="19" id="KW-0175">Coiled coil</keyword>
<feature type="coiled-coil region" evidence="19">
    <location>
        <begin position="52"/>
        <end position="83"/>
    </location>
</feature>
<dbReference type="InterPro" id="IPR050951">
    <property type="entry name" value="Retrovirus_Pol_polyprotein"/>
</dbReference>
<dbReference type="Pfam" id="PF24626">
    <property type="entry name" value="SH3_Tf2-1"/>
    <property type="match status" value="1"/>
</dbReference>
<dbReference type="GO" id="GO:0006508">
    <property type="term" value="P:proteolysis"/>
    <property type="evidence" value="ECO:0007669"/>
    <property type="project" value="UniProtKB-KW"/>
</dbReference>
<evidence type="ECO:0000256" key="19">
    <source>
        <dbReference type="SAM" id="Coils"/>
    </source>
</evidence>
<dbReference type="InterPro" id="IPR036397">
    <property type="entry name" value="RNaseH_sf"/>
</dbReference>
<comment type="caution">
    <text evidence="22">The sequence shown here is derived from an EMBL/GenBank/DDBJ whole genome shotgun (WGS) entry which is preliminary data.</text>
</comment>
<evidence type="ECO:0000256" key="20">
    <source>
        <dbReference type="SAM" id="MobiDB-lite"/>
    </source>
</evidence>
<evidence type="ECO:0000256" key="11">
    <source>
        <dbReference type="ARBA" id="ARBA00022908"/>
    </source>
</evidence>
<protein>
    <recommendedName>
        <fullName evidence="21">Integrase catalytic domain-containing protein</fullName>
    </recommendedName>
</protein>
<dbReference type="InterPro" id="IPR001584">
    <property type="entry name" value="Integrase_cat-core"/>
</dbReference>
<evidence type="ECO:0000256" key="1">
    <source>
        <dbReference type="ARBA" id="ARBA00000077"/>
    </source>
</evidence>
<keyword evidence="16" id="KW-0539">Nucleus</keyword>
<evidence type="ECO:0000256" key="16">
    <source>
        <dbReference type="ARBA" id="ARBA00023242"/>
    </source>
</evidence>
<keyword evidence="6" id="KW-0479">Metal-binding</keyword>
<keyword evidence="8" id="KW-0378">Hydrolase</keyword>
<evidence type="ECO:0000256" key="15">
    <source>
        <dbReference type="ARBA" id="ARBA00023172"/>
    </source>
</evidence>
<keyword evidence="10" id="KW-0694">RNA-binding</keyword>
<feature type="domain" description="Integrase catalytic" evidence="21">
    <location>
        <begin position="210"/>
        <end position="375"/>
    </location>
</feature>
<dbReference type="PANTHER" id="PTHR37984">
    <property type="entry name" value="PROTEIN CBG26694"/>
    <property type="match status" value="1"/>
</dbReference>
<sequence>MPTHLNQGRLARWLDFLSEFDFTIKHIPGVSNSAADALSRRDDDNEVELQELSIQTVELDAIENELQNEANEYIQTINENLKEEFIQGYTTDPDTKIIMQCLQNPSEVPPKNIRAYIKHFRLENGFLLFAVLNGESYRIVVPNYQNLRNRLISNVHDLPSGSHFSYLRAYEILHRQFYWHKMLRSIKKYVNSCIICQKSKPSTQLTQGLIKPLPIPAGRFQEVTLDFLTGIPRSTNGSDTILVIVDRFSKRAKMIACKKTITGQETAELFIRHYFTNYGIPRKIVSDKDVRFMGSFWKTIWTSLGTSLLFTTTAHPQTDGQSERMMRILNQSLRAVCHNNLVNWEKLLPAVEFAYNSTVQASTKKAPFEIDDGLIPDAPTYSSTWHLDNSNANAEDYSKELKAISLQTKDQLIEAQRQMEKQANKKRRDVEFKVGEWVLLHKNVWGTRDAYGKLYPYYIGPYQIVKKLNNNAVEIALESTSKKQRTINVQWLRHFIERDDKYAKKVPRTELEIQQRINEINAIVGWNTDHNKLTVTWSNCDPKHCSVIAYEEFDKMTNSSLKKQLLEEAELLMKIPEEFIRIKDPSQDPSSVKETIARLHEDSLQEENIPNLSEGEEEENEEKN</sequence>
<dbReference type="PROSITE" id="PS50994">
    <property type="entry name" value="INTEGRASE"/>
    <property type="match status" value="1"/>
</dbReference>
<evidence type="ECO:0000256" key="14">
    <source>
        <dbReference type="ARBA" id="ARBA00023125"/>
    </source>
</evidence>
<dbReference type="Proteomes" id="UP000769528">
    <property type="component" value="Unassembled WGS sequence"/>
</dbReference>
<feature type="compositionally biased region" description="Acidic residues" evidence="20">
    <location>
        <begin position="614"/>
        <end position="624"/>
    </location>
</feature>
<dbReference type="PANTHER" id="PTHR37984:SF5">
    <property type="entry name" value="PROTEIN NYNRIN-LIKE"/>
    <property type="match status" value="1"/>
</dbReference>
<evidence type="ECO:0000256" key="9">
    <source>
        <dbReference type="ARBA" id="ARBA00022842"/>
    </source>
</evidence>
<keyword evidence="15" id="KW-0233">DNA recombination</keyword>
<keyword evidence="13" id="KW-0808">Transferase</keyword>
<evidence type="ECO:0000256" key="3">
    <source>
        <dbReference type="ARBA" id="ARBA00004496"/>
    </source>
</evidence>
<evidence type="ECO:0000256" key="10">
    <source>
        <dbReference type="ARBA" id="ARBA00022884"/>
    </source>
</evidence>
<comment type="catalytic activity">
    <reaction evidence="1">
        <text>Endonucleolytic cleavage to 5'-phosphomonoester.</text>
        <dbReference type="EC" id="3.1.26.4"/>
    </reaction>
</comment>
<reference evidence="22" key="2">
    <citation type="submission" date="2021-01" db="EMBL/GenBank/DDBJ databases">
        <authorList>
            <person name="Schikora-Tamarit M.A."/>
        </authorList>
    </citation>
    <scope>NUCLEOTIDE SEQUENCE</scope>
    <source>
        <strain evidence="22">CBS6341</strain>
    </source>
</reference>
<evidence type="ECO:0000256" key="6">
    <source>
        <dbReference type="ARBA" id="ARBA00022723"/>
    </source>
</evidence>
<keyword evidence="5" id="KW-0645">Protease</keyword>
<feature type="region of interest" description="Disordered" evidence="20">
    <location>
        <begin position="583"/>
        <end position="624"/>
    </location>
</feature>
<dbReference type="InterPro" id="IPR056924">
    <property type="entry name" value="SH3_Tf2-1"/>
</dbReference>
<evidence type="ECO:0000256" key="7">
    <source>
        <dbReference type="ARBA" id="ARBA00022750"/>
    </source>
</evidence>
<dbReference type="OrthoDB" id="4022548at2759"/>
<comment type="function">
    <text evidence="18">Integrase (IN) targets the VLP to the nucleus, where a subparticle preintegration complex (PIC) containing at least integrase and the newly synthesized dsDNA copy of the retrotransposon must transit the nuclear membrane. Once in the nucleus, integrase performs the integration of the dsDNA into the host genome.</text>
</comment>
<dbReference type="GO" id="GO:0006310">
    <property type="term" value="P:DNA recombination"/>
    <property type="evidence" value="ECO:0007669"/>
    <property type="project" value="UniProtKB-KW"/>
</dbReference>
<dbReference type="GO" id="GO:0015074">
    <property type="term" value="P:DNA integration"/>
    <property type="evidence" value="ECO:0007669"/>
    <property type="project" value="UniProtKB-KW"/>
</dbReference>
<keyword evidence="13" id="KW-0239">DNA-directed DNA polymerase</keyword>
<dbReference type="GO" id="GO:0046872">
    <property type="term" value="F:metal ion binding"/>
    <property type="evidence" value="ECO:0007669"/>
    <property type="project" value="UniProtKB-KW"/>
</dbReference>
<dbReference type="InterPro" id="IPR041588">
    <property type="entry name" value="Integrase_H2C2"/>
</dbReference>
<evidence type="ECO:0000256" key="5">
    <source>
        <dbReference type="ARBA" id="ARBA00022670"/>
    </source>
</evidence>
<proteinExistence type="predicted"/>